<feature type="domain" description="HTH cro/C1-type" evidence="2">
    <location>
        <begin position="12"/>
        <end position="67"/>
    </location>
</feature>
<evidence type="ECO:0000259" key="2">
    <source>
        <dbReference type="PROSITE" id="PS50943"/>
    </source>
</evidence>
<dbReference type="PANTHER" id="PTHR46797:SF1">
    <property type="entry name" value="METHYLPHOSPHONATE SYNTHASE"/>
    <property type="match status" value="1"/>
</dbReference>
<dbReference type="PANTHER" id="PTHR46797">
    <property type="entry name" value="HTH-TYPE TRANSCRIPTIONAL REGULATOR"/>
    <property type="match status" value="1"/>
</dbReference>
<organism evidence="3 4">
    <name type="scientific">Blautia producta</name>
    <dbReference type="NCBI Taxonomy" id="33035"/>
    <lineage>
        <taxon>Bacteria</taxon>
        <taxon>Bacillati</taxon>
        <taxon>Bacillota</taxon>
        <taxon>Clostridia</taxon>
        <taxon>Lachnospirales</taxon>
        <taxon>Lachnospiraceae</taxon>
        <taxon>Blautia</taxon>
    </lineage>
</organism>
<evidence type="ECO:0000313" key="4">
    <source>
        <dbReference type="Proteomes" id="UP001325248"/>
    </source>
</evidence>
<dbReference type="InterPro" id="IPR001387">
    <property type="entry name" value="Cro/C1-type_HTH"/>
</dbReference>
<dbReference type="Pfam" id="PF01381">
    <property type="entry name" value="HTH_3"/>
    <property type="match status" value="1"/>
</dbReference>
<reference evidence="3" key="1">
    <citation type="submission" date="2023-10" db="EMBL/GenBank/DDBJ databases">
        <title>Genome sequence of Blautia coccoides DSM 935.</title>
        <authorList>
            <person name="Boeer T."/>
            <person name="Bengelsdorf F.R."/>
            <person name="Daniel R."/>
            <person name="Poehlein A."/>
        </authorList>
    </citation>
    <scope>NUCLEOTIDE SEQUENCE [LARGE SCALE GENOMIC DNA]</scope>
    <source>
        <strain evidence="3">DSM 935</strain>
    </source>
</reference>
<sequence length="120" mass="14244">MQEKLWQLADMIKELRKERGLTQEQLAEMAGISVSHLAQIESHFRTAGIRTYLKLMETLDAPKEKQLALLETKSERRLLQQKFWRLVKDCNTKEMNIILHTMGSLKEVIREEYTPKFRKK</sequence>
<dbReference type="CDD" id="cd00093">
    <property type="entry name" value="HTH_XRE"/>
    <property type="match status" value="1"/>
</dbReference>
<dbReference type="SUPFAM" id="SSF47413">
    <property type="entry name" value="lambda repressor-like DNA-binding domains"/>
    <property type="match status" value="1"/>
</dbReference>
<evidence type="ECO:0000313" key="3">
    <source>
        <dbReference type="EMBL" id="WPX72321.1"/>
    </source>
</evidence>
<keyword evidence="4" id="KW-1185">Reference proteome</keyword>
<dbReference type="EMBL" id="CP136422">
    <property type="protein sequence ID" value="WPX72321.1"/>
    <property type="molecule type" value="Genomic_DNA"/>
</dbReference>
<dbReference type="SMART" id="SM00530">
    <property type="entry name" value="HTH_XRE"/>
    <property type="match status" value="1"/>
</dbReference>
<evidence type="ECO:0000256" key="1">
    <source>
        <dbReference type="ARBA" id="ARBA00023125"/>
    </source>
</evidence>
<dbReference type="PROSITE" id="PS50943">
    <property type="entry name" value="HTH_CROC1"/>
    <property type="match status" value="1"/>
</dbReference>
<keyword evidence="1" id="KW-0238">DNA-binding</keyword>
<dbReference type="InterPro" id="IPR050807">
    <property type="entry name" value="TransReg_Diox_bact_type"/>
</dbReference>
<dbReference type="InterPro" id="IPR010982">
    <property type="entry name" value="Lambda_DNA-bd_dom_sf"/>
</dbReference>
<dbReference type="Proteomes" id="UP001325248">
    <property type="component" value="Chromosome"/>
</dbReference>
<name>A0ABZ0UAM8_9FIRM</name>
<gene>
    <name evidence="3" type="ORF">BLCOC_06570</name>
</gene>
<proteinExistence type="predicted"/>
<protein>
    <recommendedName>
        <fullName evidence="2">HTH cro/C1-type domain-containing protein</fullName>
    </recommendedName>
</protein>
<dbReference type="Gene3D" id="1.10.260.40">
    <property type="entry name" value="lambda repressor-like DNA-binding domains"/>
    <property type="match status" value="1"/>
</dbReference>
<accession>A0ABZ0UAM8</accession>